<dbReference type="GO" id="GO:0005524">
    <property type="term" value="F:ATP binding"/>
    <property type="evidence" value="ECO:0007669"/>
    <property type="project" value="UniProtKB-UniRule"/>
</dbReference>
<dbReference type="InterPro" id="IPR050206">
    <property type="entry name" value="FtsK/SpoIIIE/SftA"/>
</dbReference>
<dbReference type="OrthoDB" id="9807790at2"/>
<dbReference type="PANTHER" id="PTHR22683">
    <property type="entry name" value="SPORULATION PROTEIN RELATED"/>
    <property type="match status" value="1"/>
</dbReference>
<accession>D4YLV7</accession>
<organism evidence="6 7">
    <name type="scientific">Brevibacterium mcbrellneri ATCC 49030</name>
    <dbReference type="NCBI Taxonomy" id="585530"/>
    <lineage>
        <taxon>Bacteria</taxon>
        <taxon>Bacillati</taxon>
        <taxon>Actinomycetota</taxon>
        <taxon>Actinomycetes</taxon>
        <taxon>Micrococcales</taxon>
        <taxon>Brevibacteriaceae</taxon>
        <taxon>Brevibacterium</taxon>
    </lineage>
</organism>
<protein>
    <submittedName>
        <fullName evidence="6">FtsK/SpoIIIE family protein</fullName>
    </submittedName>
</protein>
<evidence type="ECO:0000256" key="3">
    <source>
        <dbReference type="PROSITE-ProRule" id="PRU00289"/>
    </source>
</evidence>
<dbReference type="InterPro" id="IPR027417">
    <property type="entry name" value="P-loop_NTPase"/>
</dbReference>
<proteinExistence type="predicted"/>
<dbReference type="PANTHER" id="PTHR22683:SF1">
    <property type="entry name" value="TYPE VII SECRETION SYSTEM PROTEIN ESSC"/>
    <property type="match status" value="1"/>
</dbReference>
<name>D4YLV7_9MICO</name>
<evidence type="ECO:0000256" key="4">
    <source>
        <dbReference type="SAM" id="Phobius"/>
    </source>
</evidence>
<dbReference type="Pfam" id="PF01580">
    <property type="entry name" value="FtsK_SpoIIIE"/>
    <property type="match status" value="1"/>
</dbReference>
<dbReference type="SUPFAM" id="SSF52540">
    <property type="entry name" value="P-loop containing nucleoside triphosphate hydrolases"/>
    <property type="match status" value="1"/>
</dbReference>
<dbReference type="STRING" id="585530.HMPREF0183_0917"/>
<keyword evidence="2 3" id="KW-0067">ATP-binding</keyword>
<keyword evidence="4" id="KW-0812">Transmembrane</keyword>
<dbReference type="AlphaFoldDB" id="D4YLV7"/>
<sequence>MANMYSTIVHIVEGDSLSSLHVEAPGYATAADVLTALMTARGIDTPNAYTARNFARAAPTPHERWFEWCTRSPVTVIEQASAPACHAVPEVERKSVSVLAGPDSGFCTPWTRSDFTVGRSSEATLQLFDPHMSRTPTPFAPAAAAALTTLGATHLGTYDPRERTTPPEPLTWPAAPRVTPPRAPHMAHYAIPIVLGVVLMLVTHMWWFLLFSVAGPLSAGVMWWSSRRRYARDLAQALQEFSRAVEQFESDIRTNCARAASAESQRPFSLSRIPVGVGTCCVSATVKAPPEYEPPFDRVAARVSVPGITRDGHTHLVSNNQVVTVDLERTELVVCGESAPEVARGIIVTLRACGAAVVLDPPPDGPEFLRVGVAASGPVITVTWGETIRFTPAEVADTWIVDCPDSVAANLHCPPPVGAGPVPGRIVPRCMLAHRFVRVLGGAGETGAVTLASMSVEELTRVASHDSRSAVPVGVSESGAVFLDLFADGPHALVAGTTGSGKSVFLSAWIQSLAAVLTPEEVRFVLVDFKGGAAFAPLQNLPHTDTVVSNLDTFLGLRALRYVLAEVTRREELFARAGVSDLPAYNENNAPLPRIVTVIDEFQALVHQIPESVEILEQLTALGRSLGIHAILATQRPSGVVTARMKSNISMRVCLRVRDTQDSNDVIDSPDAALLDANAPGLGLISTSHGLTLFRSGHTGAPEPAVMRWRPAGAEDAPQTEVPLPGYENSALQTVNTGRDEVSHHSLGTTPNTIVPPPLPRTFDGTASAVFDTSAGLTPWTYQPDRDGAVLISGGPRCGKTHALHVLAGHASDTHVMVGFGRQGTSMEAAHVYANTEWMHEAALSLLESLPSSHPVFVAVDDSDDLFSPTHRARLDLVLAHRPFALVTGRRGVASAVATRASTRLTFPPAVAADAVFFGVKPARFAGMKDPGRGLLSSPSIAASDGVDAQVSTHVPFTHQPVPNVGSGVLVGTSPLGNAVYWDPATGPVLNVLGPDHATAPLLAGLSEHLPRGTVVVLRAHEDSWEFGELTVVASPLDHTPGYGSPLAQARNRGPMLIVGARSPQELGHVARDLPFIPPHDSCAWFVHANVRVPVHVPCSTRKPNDCSGMM</sequence>
<evidence type="ECO:0000259" key="5">
    <source>
        <dbReference type="PROSITE" id="PS50901"/>
    </source>
</evidence>
<dbReference type="Proteomes" id="UP000005714">
    <property type="component" value="Unassembled WGS sequence"/>
</dbReference>
<keyword evidence="1 3" id="KW-0547">Nucleotide-binding</keyword>
<comment type="caution">
    <text evidence="6">The sequence shown here is derived from an EMBL/GenBank/DDBJ whole genome shotgun (WGS) entry which is preliminary data.</text>
</comment>
<dbReference type="Gene3D" id="3.40.50.300">
    <property type="entry name" value="P-loop containing nucleotide triphosphate hydrolases"/>
    <property type="match status" value="1"/>
</dbReference>
<evidence type="ECO:0000256" key="1">
    <source>
        <dbReference type="ARBA" id="ARBA00022741"/>
    </source>
</evidence>
<evidence type="ECO:0000313" key="7">
    <source>
        <dbReference type="Proteomes" id="UP000005714"/>
    </source>
</evidence>
<keyword evidence="4" id="KW-1133">Transmembrane helix</keyword>
<dbReference type="GO" id="GO:0003677">
    <property type="term" value="F:DNA binding"/>
    <property type="evidence" value="ECO:0007669"/>
    <property type="project" value="InterPro"/>
</dbReference>
<feature type="domain" description="FtsK" evidence="5">
    <location>
        <begin position="478"/>
        <end position="664"/>
    </location>
</feature>
<keyword evidence="4" id="KW-0472">Membrane</keyword>
<dbReference type="eggNOG" id="COG1674">
    <property type="taxonomic scope" value="Bacteria"/>
</dbReference>
<feature type="transmembrane region" description="Helical" evidence="4">
    <location>
        <begin position="189"/>
        <end position="209"/>
    </location>
</feature>
<dbReference type="CDD" id="cd01127">
    <property type="entry name" value="TrwB_TraG_TraD_VirD4"/>
    <property type="match status" value="1"/>
</dbReference>
<dbReference type="InterPro" id="IPR002543">
    <property type="entry name" value="FtsK_dom"/>
</dbReference>
<evidence type="ECO:0000256" key="2">
    <source>
        <dbReference type="ARBA" id="ARBA00022840"/>
    </source>
</evidence>
<gene>
    <name evidence="6" type="ORF">HMPREF0183_0917</name>
</gene>
<evidence type="ECO:0000313" key="6">
    <source>
        <dbReference type="EMBL" id="EFG47840.1"/>
    </source>
</evidence>
<keyword evidence="7" id="KW-1185">Reference proteome</keyword>
<reference evidence="6 7" key="1">
    <citation type="submission" date="2010-04" db="EMBL/GenBank/DDBJ databases">
        <authorList>
            <person name="Qin X."/>
            <person name="Bachman B."/>
            <person name="Battles P."/>
            <person name="Bell A."/>
            <person name="Bess C."/>
            <person name="Bickham C."/>
            <person name="Chaboub L."/>
            <person name="Chen D."/>
            <person name="Coyle M."/>
            <person name="Deiros D.R."/>
            <person name="Dinh H."/>
            <person name="Forbes L."/>
            <person name="Fowler G."/>
            <person name="Francisco L."/>
            <person name="Fu Q."/>
            <person name="Gubbala S."/>
            <person name="Hale W."/>
            <person name="Han Y."/>
            <person name="Hemphill L."/>
            <person name="Highlander S.K."/>
            <person name="Hirani K."/>
            <person name="Hogues M."/>
            <person name="Jackson L."/>
            <person name="Jakkamsetti A."/>
            <person name="Javaid M."/>
            <person name="Jiang H."/>
            <person name="Korchina V."/>
            <person name="Kovar C."/>
            <person name="Lara F."/>
            <person name="Lee S."/>
            <person name="Mata R."/>
            <person name="Mathew T."/>
            <person name="Moen C."/>
            <person name="Morales K."/>
            <person name="Munidasa M."/>
            <person name="Nazareth L."/>
            <person name="Ngo R."/>
            <person name="Nguyen L."/>
            <person name="Okwuonu G."/>
            <person name="Ongeri F."/>
            <person name="Patil S."/>
            <person name="Petrosino J."/>
            <person name="Pham C."/>
            <person name="Pham P."/>
            <person name="Pu L.-L."/>
            <person name="Puazo M."/>
            <person name="Raj R."/>
            <person name="Reid J."/>
            <person name="Rouhana J."/>
            <person name="Saada N."/>
            <person name="Shang Y."/>
            <person name="Simmons D."/>
            <person name="Thornton R."/>
            <person name="Warren J."/>
            <person name="Weissenberger G."/>
            <person name="Zhang J."/>
            <person name="Zhang L."/>
            <person name="Zhou C."/>
            <person name="Zhu D."/>
            <person name="Muzny D."/>
            <person name="Worley K."/>
            <person name="Gibbs R."/>
        </authorList>
    </citation>
    <scope>NUCLEOTIDE SEQUENCE [LARGE SCALE GENOMIC DNA]</scope>
    <source>
        <strain evidence="6 7">ATCC 49030</strain>
    </source>
</reference>
<dbReference type="EMBL" id="ADNU01000023">
    <property type="protein sequence ID" value="EFG47840.1"/>
    <property type="molecule type" value="Genomic_DNA"/>
</dbReference>
<dbReference type="PROSITE" id="PS50901">
    <property type="entry name" value="FTSK"/>
    <property type="match status" value="1"/>
</dbReference>
<feature type="binding site" evidence="3">
    <location>
        <begin position="496"/>
        <end position="503"/>
    </location>
    <ligand>
        <name>ATP</name>
        <dbReference type="ChEBI" id="CHEBI:30616"/>
    </ligand>
</feature>